<dbReference type="PANTHER" id="PTHR30069">
    <property type="entry name" value="TONB-DEPENDENT OUTER MEMBRANE RECEPTOR"/>
    <property type="match status" value="1"/>
</dbReference>
<accession>A0A0F9SBR7</accession>
<evidence type="ECO:0000259" key="9">
    <source>
        <dbReference type="Pfam" id="PF07715"/>
    </source>
</evidence>
<dbReference type="GO" id="GO:0009279">
    <property type="term" value="C:cell outer membrane"/>
    <property type="evidence" value="ECO:0007669"/>
    <property type="project" value="UniProtKB-SubCell"/>
</dbReference>
<organism evidence="10">
    <name type="scientific">marine sediment metagenome</name>
    <dbReference type="NCBI Taxonomy" id="412755"/>
    <lineage>
        <taxon>unclassified sequences</taxon>
        <taxon>metagenomes</taxon>
        <taxon>ecological metagenomes</taxon>
    </lineage>
</organism>
<evidence type="ECO:0000256" key="2">
    <source>
        <dbReference type="ARBA" id="ARBA00022448"/>
    </source>
</evidence>
<dbReference type="PROSITE" id="PS52016">
    <property type="entry name" value="TONB_DEPENDENT_REC_3"/>
    <property type="match status" value="1"/>
</dbReference>
<feature type="domain" description="TonB-dependent receptor plug" evidence="9">
    <location>
        <begin position="53"/>
        <end position="150"/>
    </location>
</feature>
<evidence type="ECO:0000313" key="10">
    <source>
        <dbReference type="EMBL" id="KKN34441.1"/>
    </source>
</evidence>
<reference evidence="10" key="1">
    <citation type="journal article" date="2015" name="Nature">
        <title>Complex archaea that bridge the gap between prokaryotes and eukaryotes.</title>
        <authorList>
            <person name="Spang A."/>
            <person name="Saw J.H."/>
            <person name="Jorgensen S.L."/>
            <person name="Zaremba-Niedzwiedzka K."/>
            <person name="Martijn J."/>
            <person name="Lind A.E."/>
            <person name="van Eijk R."/>
            <person name="Schleper C."/>
            <person name="Guy L."/>
            <person name="Ettema T.J."/>
        </authorList>
    </citation>
    <scope>NUCLEOTIDE SEQUENCE</scope>
</reference>
<feature type="domain" description="TonB-dependent receptor-like beta-barrel" evidence="8">
    <location>
        <begin position="241"/>
        <end position="684"/>
    </location>
</feature>
<dbReference type="PROSITE" id="PS01156">
    <property type="entry name" value="TONB_DEPENDENT_REC_2"/>
    <property type="match status" value="1"/>
</dbReference>
<dbReference type="GO" id="GO:0044718">
    <property type="term" value="P:siderophore transmembrane transport"/>
    <property type="evidence" value="ECO:0007669"/>
    <property type="project" value="TreeGrafter"/>
</dbReference>
<keyword evidence="2" id="KW-0813">Transport</keyword>
<dbReference type="GO" id="GO:0015344">
    <property type="term" value="F:siderophore uptake transmembrane transporter activity"/>
    <property type="evidence" value="ECO:0007669"/>
    <property type="project" value="TreeGrafter"/>
</dbReference>
<dbReference type="Pfam" id="PF00593">
    <property type="entry name" value="TonB_dep_Rec_b-barrel"/>
    <property type="match status" value="1"/>
</dbReference>
<evidence type="ECO:0000256" key="1">
    <source>
        <dbReference type="ARBA" id="ARBA00004571"/>
    </source>
</evidence>
<dbReference type="InterPro" id="IPR037066">
    <property type="entry name" value="Plug_dom_sf"/>
</dbReference>
<proteinExistence type="predicted"/>
<keyword evidence="6" id="KW-0472">Membrane</keyword>
<keyword evidence="4" id="KW-0732">Signal</keyword>
<gene>
    <name evidence="10" type="ORF">LCGC14_0793700</name>
</gene>
<keyword evidence="5" id="KW-0798">TonB box</keyword>
<dbReference type="Pfam" id="PF07715">
    <property type="entry name" value="Plug"/>
    <property type="match status" value="1"/>
</dbReference>
<dbReference type="InterPro" id="IPR039426">
    <property type="entry name" value="TonB-dep_rcpt-like"/>
</dbReference>
<dbReference type="InterPro" id="IPR010917">
    <property type="entry name" value="TonB_rcpt_CS"/>
</dbReference>
<name>A0A0F9SBR7_9ZZZZ</name>
<evidence type="ECO:0000256" key="4">
    <source>
        <dbReference type="ARBA" id="ARBA00022729"/>
    </source>
</evidence>
<evidence type="ECO:0000256" key="7">
    <source>
        <dbReference type="ARBA" id="ARBA00023237"/>
    </source>
</evidence>
<dbReference type="SUPFAM" id="SSF56935">
    <property type="entry name" value="Porins"/>
    <property type="match status" value="1"/>
</dbReference>
<evidence type="ECO:0000259" key="8">
    <source>
        <dbReference type="Pfam" id="PF00593"/>
    </source>
</evidence>
<keyword evidence="7" id="KW-0998">Cell outer membrane</keyword>
<comment type="caution">
    <text evidence="10">The sequence shown here is derived from an EMBL/GenBank/DDBJ whole genome shotgun (WGS) entry which is preliminary data.</text>
</comment>
<dbReference type="AlphaFoldDB" id="A0A0F9SBR7"/>
<evidence type="ECO:0000256" key="3">
    <source>
        <dbReference type="ARBA" id="ARBA00022692"/>
    </source>
</evidence>
<evidence type="ECO:0000256" key="6">
    <source>
        <dbReference type="ARBA" id="ARBA00023136"/>
    </source>
</evidence>
<evidence type="ECO:0000256" key="5">
    <source>
        <dbReference type="ARBA" id="ARBA00023077"/>
    </source>
</evidence>
<dbReference type="Gene3D" id="2.170.130.10">
    <property type="entry name" value="TonB-dependent receptor, plug domain"/>
    <property type="match status" value="1"/>
</dbReference>
<dbReference type="PANTHER" id="PTHR30069:SF49">
    <property type="entry name" value="OUTER MEMBRANE PROTEIN C"/>
    <property type="match status" value="1"/>
</dbReference>
<dbReference type="Gene3D" id="2.40.170.20">
    <property type="entry name" value="TonB-dependent receptor, beta-barrel domain"/>
    <property type="match status" value="1"/>
</dbReference>
<sequence length="729" mass="80570">MSYFKLLPLPFLMLSAMSPVAYAEHVDDSLTLDKVMVSGQSLDSFLKPNAQLDKNDINAKQSSVSDTAQLLKGMPGVSLYGAGGVSSLPVVHGFADDRLRIKVDGMDLISACANHMNPPLSYINPTNVQSVKLYSGISPVSMGGDSIGGTIAVESNSPEFAQSPDEVLTKGELGTYYRSNGDTRGANVSATLATENLSINYNGSTAKANNYSAGGHFKQAGPAASDRGFLDSDEVGSSSYESNNQSLGIALHKDNHLLQLKLAHQNIPYQGWPNQRMDMVENKSNQINLMYKGGFNWGSVETSLYNEKTNHKMQFGDDKQFLYGTAPGMPMETEGHNTGLSLKTEIILSERDLLRVGTDLQRYKLDDFWEASGTGMMMAPNTFLNINNGQRDRYGVFAEWEANWTSRWMTLAGLRYENVKMDTDNVQGYSSMYSADANAFNAANHKKSDDNIDLTLLAKFTPTDRQSYEFGYAQKTRSPNLYERYSWSTMAMAMNMVNLVGDGNGYVGNLALNPEIAHTVSATADWHDAEQKEWGMAVTPYLSYVDDYIDAGRIKNPTVTNDFVYLRYENVSARLYGLDVSGYKTLSESSDYGQFIAKANLNYVRGENRDTGDNLYNIMPLNARFAVEHNINNWHNTVEWEVVSAKDKVNDERNEMSTSGYGLINLRTRYEWKQARFDVGVENLFDRLYSAPLSGAYVGQGATMGSSVPWGTTVPGVGRSVYAGVTLKF</sequence>
<dbReference type="InterPro" id="IPR036942">
    <property type="entry name" value="Beta-barrel_TonB_sf"/>
</dbReference>
<dbReference type="EMBL" id="LAZR01002104">
    <property type="protein sequence ID" value="KKN34441.1"/>
    <property type="molecule type" value="Genomic_DNA"/>
</dbReference>
<dbReference type="InterPro" id="IPR012910">
    <property type="entry name" value="Plug_dom"/>
</dbReference>
<dbReference type="InterPro" id="IPR000531">
    <property type="entry name" value="Beta-barrel_TonB"/>
</dbReference>
<comment type="subcellular location">
    <subcellularLocation>
        <location evidence="1">Cell outer membrane</location>
        <topology evidence="1">Multi-pass membrane protein</topology>
    </subcellularLocation>
</comment>
<protein>
    <recommendedName>
        <fullName evidence="11">TonB-dependent receptor</fullName>
    </recommendedName>
</protein>
<evidence type="ECO:0008006" key="11">
    <source>
        <dbReference type="Google" id="ProtNLM"/>
    </source>
</evidence>
<keyword evidence="3" id="KW-0812">Transmembrane</keyword>